<gene>
    <name evidence="2" type="ORF">OSB04_001251</name>
</gene>
<organism evidence="2 3">
    <name type="scientific">Centaurea solstitialis</name>
    <name type="common">yellow star-thistle</name>
    <dbReference type="NCBI Taxonomy" id="347529"/>
    <lineage>
        <taxon>Eukaryota</taxon>
        <taxon>Viridiplantae</taxon>
        <taxon>Streptophyta</taxon>
        <taxon>Embryophyta</taxon>
        <taxon>Tracheophyta</taxon>
        <taxon>Spermatophyta</taxon>
        <taxon>Magnoliopsida</taxon>
        <taxon>eudicotyledons</taxon>
        <taxon>Gunneridae</taxon>
        <taxon>Pentapetalae</taxon>
        <taxon>asterids</taxon>
        <taxon>campanulids</taxon>
        <taxon>Asterales</taxon>
        <taxon>Asteraceae</taxon>
        <taxon>Carduoideae</taxon>
        <taxon>Cardueae</taxon>
        <taxon>Centaureinae</taxon>
        <taxon>Centaurea</taxon>
    </lineage>
</organism>
<proteinExistence type="predicted"/>
<evidence type="ECO:0000313" key="3">
    <source>
        <dbReference type="Proteomes" id="UP001172457"/>
    </source>
</evidence>
<name>A0AA38U2D3_9ASTR</name>
<keyword evidence="1" id="KW-1133">Transmembrane helix</keyword>
<keyword evidence="1" id="KW-0472">Membrane</keyword>
<keyword evidence="1" id="KW-0812">Transmembrane</keyword>
<evidence type="ECO:0000256" key="1">
    <source>
        <dbReference type="SAM" id="Phobius"/>
    </source>
</evidence>
<protein>
    <submittedName>
        <fullName evidence="2">Uncharacterized protein</fullName>
    </submittedName>
</protein>
<sequence>MLSNMNTENNVDIALFLPELGVLREYHPGRYLTILIVRTFDDKISPKHNHLLNFGEKTTTASRKRKYSKKVRSSIIVVVILFLIDMVVGTAILVSIEDVDFIHAFYCISITITSAGSHKCFSTKRGRLVMCSILLRSYTLKEHIGIWREKTTATTTLADLKAADLDHDGVIV</sequence>
<comment type="caution">
    <text evidence="2">The sequence shown here is derived from an EMBL/GenBank/DDBJ whole genome shotgun (WGS) entry which is preliminary data.</text>
</comment>
<accession>A0AA38U2D3</accession>
<keyword evidence="3" id="KW-1185">Reference proteome</keyword>
<feature type="transmembrane region" description="Helical" evidence="1">
    <location>
        <begin position="73"/>
        <end position="96"/>
    </location>
</feature>
<feature type="transmembrane region" description="Helical" evidence="1">
    <location>
        <begin position="102"/>
        <end position="121"/>
    </location>
</feature>
<dbReference type="Proteomes" id="UP001172457">
    <property type="component" value="Chromosome 1"/>
</dbReference>
<evidence type="ECO:0000313" key="2">
    <source>
        <dbReference type="EMBL" id="KAJ9565285.1"/>
    </source>
</evidence>
<dbReference type="EMBL" id="JARYMX010000001">
    <property type="protein sequence ID" value="KAJ9565285.1"/>
    <property type="molecule type" value="Genomic_DNA"/>
</dbReference>
<dbReference type="Gene3D" id="1.10.287.70">
    <property type="match status" value="1"/>
</dbReference>
<reference evidence="2" key="1">
    <citation type="submission" date="2023-03" db="EMBL/GenBank/DDBJ databases">
        <title>Chromosome-scale reference genome and RAD-based genetic map of yellow starthistle (Centaurea solstitialis) reveal putative structural variation and QTLs associated with invader traits.</title>
        <authorList>
            <person name="Reatini B."/>
            <person name="Cang F.A."/>
            <person name="Jiang Q."/>
            <person name="Mckibben M.T.W."/>
            <person name="Barker M.S."/>
            <person name="Rieseberg L.H."/>
            <person name="Dlugosch K.M."/>
        </authorList>
    </citation>
    <scope>NUCLEOTIDE SEQUENCE</scope>
    <source>
        <strain evidence="2">CAN-66</strain>
        <tissue evidence="2">Leaf</tissue>
    </source>
</reference>
<dbReference type="SUPFAM" id="SSF81324">
    <property type="entry name" value="Voltage-gated potassium channels"/>
    <property type="match status" value="1"/>
</dbReference>
<dbReference type="AlphaFoldDB" id="A0AA38U2D3"/>